<organism evidence="2 3">
    <name type="scientific">Candidatus Avisuccinivibrio stercorigallinarum</name>
    <dbReference type="NCBI Taxonomy" id="2840704"/>
    <lineage>
        <taxon>Bacteria</taxon>
        <taxon>Pseudomonadati</taxon>
        <taxon>Pseudomonadota</taxon>
        <taxon>Gammaproteobacteria</taxon>
        <taxon>Aeromonadales</taxon>
        <taxon>Succinivibrionaceae</taxon>
        <taxon>Succinivibrionaceae incertae sedis</taxon>
        <taxon>Candidatus Avisuccinivibrio</taxon>
    </lineage>
</organism>
<sequence>MNAIKSNTTKPDAAPPRYKTILWLNLFLALALPASCLSFFFMEYSDMLILLIGIFALALNIGLLYTVRFNKHCTEREKLTTAILGVVSLGAAALLIAAFAAAGTQVSGSVVNSAICMGLCAFCYAFIGFDLFKSVRKAKSAD</sequence>
<evidence type="ECO:0000313" key="3">
    <source>
        <dbReference type="Proteomes" id="UP000823631"/>
    </source>
</evidence>
<proteinExistence type="predicted"/>
<name>A0A9D9GST3_9GAMM</name>
<evidence type="ECO:0000313" key="2">
    <source>
        <dbReference type="EMBL" id="MBO8415386.1"/>
    </source>
</evidence>
<feature type="transmembrane region" description="Helical" evidence="1">
    <location>
        <begin position="47"/>
        <end position="67"/>
    </location>
</feature>
<feature type="transmembrane region" description="Helical" evidence="1">
    <location>
        <begin position="21"/>
        <end position="41"/>
    </location>
</feature>
<reference evidence="2" key="2">
    <citation type="journal article" date="2021" name="PeerJ">
        <title>Extensive microbial diversity within the chicken gut microbiome revealed by metagenomics and culture.</title>
        <authorList>
            <person name="Gilroy R."/>
            <person name="Ravi A."/>
            <person name="Getino M."/>
            <person name="Pursley I."/>
            <person name="Horton D.L."/>
            <person name="Alikhan N.F."/>
            <person name="Baker D."/>
            <person name="Gharbi K."/>
            <person name="Hall N."/>
            <person name="Watson M."/>
            <person name="Adriaenssens E.M."/>
            <person name="Foster-Nyarko E."/>
            <person name="Jarju S."/>
            <person name="Secka A."/>
            <person name="Antonio M."/>
            <person name="Oren A."/>
            <person name="Chaudhuri R.R."/>
            <person name="La Ragione R."/>
            <person name="Hildebrand F."/>
            <person name="Pallen M.J."/>
        </authorList>
    </citation>
    <scope>NUCLEOTIDE SEQUENCE</scope>
    <source>
        <strain evidence="2">17213</strain>
    </source>
</reference>
<feature type="transmembrane region" description="Helical" evidence="1">
    <location>
        <begin position="79"/>
        <end position="104"/>
    </location>
</feature>
<keyword evidence="1" id="KW-0812">Transmembrane</keyword>
<dbReference type="Proteomes" id="UP000823631">
    <property type="component" value="Unassembled WGS sequence"/>
</dbReference>
<evidence type="ECO:0000256" key="1">
    <source>
        <dbReference type="SAM" id="Phobius"/>
    </source>
</evidence>
<comment type="caution">
    <text evidence="2">The sequence shown here is derived from an EMBL/GenBank/DDBJ whole genome shotgun (WGS) entry which is preliminary data.</text>
</comment>
<protein>
    <submittedName>
        <fullName evidence="2">Uncharacterized protein</fullName>
    </submittedName>
</protein>
<reference evidence="2" key="1">
    <citation type="submission" date="2020-10" db="EMBL/GenBank/DDBJ databases">
        <authorList>
            <person name="Gilroy R."/>
        </authorList>
    </citation>
    <scope>NUCLEOTIDE SEQUENCE</scope>
    <source>
        <strain evidence="2">17213</strain>
    </source>
</reference>
<keyword evidence="1" id="KW-0472">Membrane</keyword>
<dbReference type="EMBL" id="JADINH010000067">
    <property type="protein sequence ID" value="MBO8415386.1"/>
    <property type="molecule type" value="Genomic_DNA"/>
</dbReference>
<feature type="transmembrane region" description="Helical" evidence="1">
    <location>
        <begin position="110"/>
        <end position="132"/>
    </location>
</feature>
<keyword evidence="1" id="KW-1133">Transmembrane helix</keyword>
<dbReference type="AlphaFoldDB" id="A0A9D9GST3"/>
<accession>A0A9D9GST3</accession>
<gene>
    <name evidence="2" type="ORF">IAB19_03270</name>
</gene>